<keyword evidence="7" id="KW-0175">Coiled coil</keyword>
<gene>
    <name evidence="10" type="ORF">WJX73_001412</name>
</gene>
<evidence type="ECO:0000313" key="11">
    <source>
        <dbReference type="Proteomes" id="UP001465755"/>
    </source>
</evidence>
<keyword evidence="11" id="KW-1185">Reference proteome</keyword>
<feature type="domain" description="GINS subunit" evidence="8">
    <location>
        <begin position="56"/>
        <end position="138"/>
    </location>
</feature>
<dbReference type="InterPro" id="IPR021151">
    <property type="entry name" value="GINS_A"/>
</dbReference>
<evidence type="ECO:0000313" key="10">
    <source>
        <dbReference type="EMBL" id="KAK9809391.1"/>
    </source>
</evidence>
<feature type="coiled-coil region" evidence="7">
    <location>
        <begin position="42"/>
        <end position="69"/>
    </location>
</feature>
<dbReference type="CDD" id="cd11711">
    <property type="entry name" value="GINS_A_Sld5"/>
    <property type="match status" value="1"/>
</dbReference>
<name>A0AAW1PIX2_9CHLO</name>
<evidence type="ECO:0000256" key="5">
    <source>
        <dbReference type="ARBA" id="ARBA00023242"/>
    </source>
</evidence>
<dbReference type="PANTHER" id="PTHR21206">
    <property type="entry name" value="SLD5 PROTEIN"/>
    <property type="match status" value="1"/>
</dbReference>
<dbReference type="Gene3D" id="1.20.58.1030">
    <property type="match status" value="1"/>
</dbReference>
<dbReference type="GO" id="GO:0000727">
    <property type="term" value="P:double-strand break repair via break-induced replication"/>
    <property type="evidence" value="ECO:0007669"/>
    <property type="project" value="TreeGrafter"/>
</dbReference>
<accession>A0AAW1PIX2</accession>
<comment type="function">
    <text evidence="6">The GINS complex plays an essential role in the initiation of DNA replication.</text>
</comment>
<comment type="similarity">
    <text evidence="2 6">Belongs to the GINS4/SLD5 family.</text>
</comment>
<comment type="caution">
    <text evidence="10">The sequence shown here is derived from an EMBL/GenBank/DDBJ whole genome shotgun (WGS) entry which is preliminary data.</text>
</comment>
<dbReference type="EMBL" id="JALJOQ010000020">
    <property type="protein sequence ID" value="KAK9809391.1"/>
    <property type="molecule type" value="Genomic_DNA"/>
</dbReference>
<protein>
    <recommendedName>
        <fullName evidence="3 6">DNA replication complex GINS protein SLD5</fullName>
    </recommendedName>
</protein>
<dbReference type="InterPro" id="IPR038749">
    <property type="entry name" value="Sld5_GINS_A"/>
</dbReference>
<comment type="subcellular location">
    <subcellularLocation>
        <location evidence="1 6">Nucleus</location>
    </subcellularLocation>
</comment>
<keyword evidence="5 6" id="KW-0539">Nucleus</keyword>
<evidence type="ECO:0000256" key="4">
    <source>
        <dbReference type="ARBA" id="ARBA00022705"/>
    </source>
</evidence>
<dbReference type="GO" id="GO:0006261">
    <property type="term" value="P:DNA-templated DNA replication"/>
    <property type="evidence" value="ECO:0007669"/>
    <property type="project" value="InterPro"/>
</dbReference>
<sequence length="230" mass="26574">MESQSLGVPDLDTQADDAPQLQSDLARIKQAYVNEKVAPEILEYDEELVDRLRQRLADQEDKVQGLDAHWSVELERSMYQLELERLRYLLASYIRTRLKKVQLYAMLCLEEASPGEDGAAPTHPRLSRQEMQFVQEFFMDMGMHMKENILKNLPPGFDQLVRQSNADPTKDTMPAPDLDRHVFCRVLEDRGTVELDQQGLETANFEAGDLYVVRYKAVQDLLKDKWISLT</sequence>
<dbReference type="SUPFAM" id="SSF160059">
    <property type="entry name" value="PriA/YqbF domain"/>
    <property type="match status" value="1"/>
</dbReference>
<dbReference type="Pfam" id="PF05916">
    <property type="entry name" value="Sld5"/>
    <property type="match status" value="1"/>
</dbReference>
<keyword evidence="4 6" id="KW-0235">DNA replication</keyword>
<evidence type="ECO:0000256" key="6">
    <source>
        <dbReference type="PIRNR" id="PIRNR007764"/>
    </source>
</evidence>
<dbReference type="PIRSF" id="PIRSF007764">
    <property type="entry name" value="Sld5"/>
    <property type="match status" value="1"/>
</dbReference>
<dbReference type="InterPro" id="IPR036224">
    <property type="entry name" value="GINS_bundle-like_dom_sf"/>
</dbReference>
<evidence type="ECO:0000259" key="8">
    <source>
        <dbReference type="Pfam" id="PF05916"/>
    </source>
</evidence>
<dbReference type="Pfam" id="PF16922">
    <property type="entry name" value="SLD5_C"/>
    <property type="match status" value="1"/>
</dbReference>
<dbReference type="AlphaFoldDB" id="A0AAW1PIX2"/>
<dbReference type="GO" id="GO:0000811">
    <property type="term" value="C:GINS complex"/>
    <property type="evidence" value="ECO:0007669"/>
    <property type="project" value="UniProtKB-UniRule"/>
</dbReference>
<dbReference type="PANTHER" id="PTHR21206:SF0">
    <property type="entry name" value="DNA REPLICATION COMPLEX GINS PROTEIN SLD5"/>
    <property type="match status" value="1"/>
</dbReference>
<dbReference type="InterPro" id="IPR008591">
    <property type="entry name" value="GINS_Sld5"/>
</dbReference>
<dbReference type="InterPro" id="IPR031633">
    <property type="entry name" value="SLD5_C"/>
</dbReference>
<evidence type="ECO:0000256" key="7">
    <source>
        <dbReference type="SAM" id="Coils"/>
    </source>
</evidence>
<evidence type="ECO:0000256" key="2">
    <source>
        <dbReference type="ARBA" id="ARBA00008187"/>
    </source>
</evidence>
<evidence type="ECO:0000256" key="3">
    <source>
        <dbReference type="ARBA" id="ARBA00014804"/>
    </source>
</evidence>
<evidence type="ECO:0000256" key="1">
    <source>
        <dbReference type="ARBA" id="ARBA00004123"/>
    </source>
</evidence>
<dbReference type="Proteomes" id="UP001465755">
    <property type="component" value="Unassembled WGS sequence"/>
</dbReference>
<organism evidence="10 11">
    <name type="scientific">Symbiochloris irregularis</name>
    <dbReference type="NCBI Taxonomy" id="706552"/>
    <lineage>
        <taxon>Eukaryota</taxon>
        <taxon>Viridiplantae</taxon>
        <taxon>Chlorophyta</taxon>
        <taxon>core chlorophytes</taxon>
        <taxon>Trebouxiophyceae</taxon>
        <taxon>Trebouxiales</taxon>
        <taxon>Trebouxiaceae</taxon>
        <taxon>Symbiochloris</taxon>
    </lineage>
</organism>
<dbReference type="SUPFAM" id="SSF158573">
    <property type="entry name" value="GINS helical bundle-like"/>
    <property type="match status" value="1"/>
</dbReference>
<reference evidence="10 11" key="1">
    <citation type="journal article" date="2024" name="Nat. Commun.">
        <title>Phylogenomics reveals the evolutionary origins of lichenization in chlorophyte algae.</title>
        <authorList>
            <person name="Puginier C."/>
            <person name="Libourel C."/>
            <person name="Otte J."/>
            <person name="Skaloud P."/>
            <person name="Haon M."/>
            <person name="Grisel S."/>
            <person name="Petersen M."/>
            <person name="Berrin J.G."/>
            <person name="Delaux P.M."/>
            <person name="Dal Grande F."/>
            <person name="Keller J."/>
        </authorList>
    </citation>
    <scope>NUCLEOTIDE SEQUENCE [LARGE SCALE GENOMIC DNA]</scope>
    <source>
        <strain evidence="10 11">SAG 2036</strain>
    </source>
</reference>
<proteinExistence type="inferred from homology"/>
<feature type="domain" description="DNA replication complex GINS protein SLD5 C-terminal" evidence="9">
    <location>
        <begin position="176"/>
        <end position="224"/>
    </location>
</feature>
<evidence type="ECO:0000259" key="9">
    <source>
        <dbReference type="Pfam" id="PF16922"/>
    </source>
</evidence>
<dbReference type="CDD" id="cd21692">
    <property type="entry name" value="GINS_B_Sld5"/>
    <property type="match status" value="1"/>
</dbReference>